<evidence type="ECO:0000313" key="3">
    <source>
        <dbReference type="Proteomes" id="UP001341840"/>
    </source>
</evidence>
<reference evidence="2 3" key="1">
    <citation type="journal article" date="2023" name="Plants (Basel)">
        <title>Bridging the Gap: Combining Genomics and Transcriptomics Approaches to Understand Stylosanthes scabra, an Orphan Legume from the Brazilian Caatinga.</title>
        <authorList>
            <person name="Ferreira-Neto J.R.C."/>
            <person name="da Silva M.D."/>
            <person name="Binneck E."/>
            <person name="de Melo N.F."/>
            <person name="da Silva R.H."/>
            <person name="de Melo A.L.T.M."/>
            <person name="Pandolfi V."/>
            <person name="Bustamante F.O."/>
            <person name="Brasileiro-Vidal A.C."/>
            <person name="Benko-Iseppon A.M."/>
        </authorList>
    </citation>
    <scope>NUCLEOTIDE SEQUENCE [LARGE SCALE GENOMIC DNA]</scope>
    <source>
        <tissue evidence="2">Leaves</tissue>
    </source>
</reference>
<dbReference type="Proteomes" id="UP001341840">
    <property type="component" value="Unassembled WGS sequence"/>
</dbReference>
<protein>
    <submittedName>
        <fullName evidence="2">Uncharacterized protein</fullName>
    </submittedName>
</protein>
<proteinExistence type="predicted"/>
<keyword evidence="3" id="KW-1185">Reference proteome</keyword>
<accession>A0ABU6QKU4</accession>
<evidence type="ECO:0000313" key="2">
    <source>
        <dbReference type="EMBL" id="MED6112181.1"/>
    </source>
</evidence>
<gene>
    <name evidence="2" type="ORF">PIB30_059326</name>
</gene>
<name>A0ABU6QKU4_9FABA</name>
<comment type="caution">
    <text evidence="2">The sequence shown here is derived from an EMBL/GenBank/DDBJ whole genome shotgun (WGS) entry which is preliminary data.</text>
</comment>
<organism evidence="2 3">
    <name type="scientific">Stylosanthes scabra</name>
    <dbReference type="NCBI Taxonomy" id="79078"/>
    <lineage>
        <taxon>Eukaryota</taxon>
        <taxon>Viridiplantae</taxon>
        <taxon>Streptophyta</taxon>
        <taxon>Embryophyta</taxon>
        <taxon>Tracheophyta</taxon>
        <taxon>Spermatophyta</taxon>
        <taxon>Magnoliopsida</taxon>
        <taxon>eudicotyledons</taxon>
        <taxon>Gunneridae</taxon>
        <taxon>Pentapetalae</taxon>
        <taxon>rosids</taxon>
        <taxon>fabids</taxon>
        <taxon>Fabales</taxon>
        <taxon>Fabaceae</taxon>
        <taxon>Papilionoideae</taxon>
        <taxon>50 kb inversion clade</taxon>
        <taxon>dalbergioids sensu lato</taxon>
        <taxon>Dalbergieae</taxon>
        <taxon>Pterocarpus clade</taxon>
        <taxon>Stylosanthes</taxon>
    </lineage>
</organism>
<dbReference type="PANTHER" id="PTHR31662">
    <property type="entry name" value="BNAANNG10740D PROTEIN-RELATED"/>
    <property type="match status" value="1"/>
</dbReference>
<feature type="coiled-coil region" evidence="1">
    <location>
        <begin position="143"/>
        <end position="170"/>
    </location>
</feature>
<dbReference type="PANTHER" id="PTHR31662:SF1">
    <property type="entry name" value="OS01G0249900 PROTEIN"/>
    <property type="match status" value="1"/>
</dbReference>
<dbReference type="InterPro" id="IPR007592">
    <property type="entry name" value="GEBP"/>
</dbReference>
<evidence type="ECO:0000256" key="1">
    <source>
        <dbReference type="SAM" id="Coils"/>
    </source>
</evidence>
<sequence>MNQSRPHQNPLYRRFSEASQILLNELNLLGNSSSSLIEEEAKREEEEKKNEDGDDIQREILFLRCILEYFYANRVFPHATDSGVDDFCSNFDMTTDAFIIQLCKYKRNYVKRVIKICKKLQLLDQPHDQDAFDLGNRIWGCRKYEMVSEVEQQQQQYEDYNNNNNNDINLDDEENDEYQDGDFLNRYPFLKRTFGFESRAGKIPVVSETCLENAVDCVGESIVKKWDDKWKNLQIQEMKNFLAQLDMMRHQTVTLLNELQNNN</sequence>
<keyword evidence="1" id="KW-0175">Coiled coil</keyword>
<dbReference type="EMBL" id="JASCZI010000509">
    <property type="protein sequence ID" value="MED6112181.1"/>
    <property type="molecule type" value="Genomic_DNA"/>
</dbReference>